<evidence type="ECO:0000313" key="1">
    <source>
        <dbReference type="EMBL" id="CAI5776232.1"/>
    </source>
</evidence>
<gene>
    <name evidence="1" type="ORF">PODLI_1B019214</name>
</gene>
<evidence type="ECO:0000313" key="2">
    <source>
        <dbReference type="Proteomes" id="UP001178461"/>
    </source>
</evidence>
<dbReference type="AlphaFoldDB" id="A0AA35KEY7"/>
<keyword evidence="2" id="KW-1185">Reference proteome</keyword>
<protein>
    <submittedName>
        <fullName evidence="1">Uncharacterized protein</fullName>
    </submittedName>
</protein>
<organism evidence="1 2">
    <name type="scientific">Podarcis lilfordi</name>
    <name type="common">Lilford's wall lizard</name>
    <dbReference type="NCBI Taxonomy" id="74358"/>
    <lineage>
        <taxon>Eukaryota</taxon>
        <taxon>Metazoa</taxon>
        <taxon>Chordata</taxon>
        <taxon>Craniata</taxon>
        <taxon>Vertebrata</taxon>
        <taxon>Euteleostomi</taxon>
        <taxon>Lepidosauria</taxon>
        <taxon>Squamata</taxon>
        <taxon>Bifurcata</taxon>
        <taxon>Unidentata</taxon>
        <taxon>Episquamata</taxon>
        <taxon>Laterata</taxon>
        <taxon>Lacertibaenia</taxon>
        <taxon>Lacertidae</taxon>
        <taxon>Podarcis</taxon>
    </lineage>
</organism>
<accession>A0AA35KEY7</accession>
<name>A0AA35KEY7_9SAUR</name>
<dbReference type="EMBL" id="OX395131">
    <property type="protein sequence ID" value="CAI5776232.1"/>
    <property type="molecule type" value="Genomic_DNA"/>
</dbReference>
<dbReference type="Proteomes" id="UP001178461">
    <property type="component" value="Chromosome 6"/>
</dbReference>
<sequence>MHLSPCGSPAFVDTTQQRCQIQPQILSFFNTGPLLQTPSTEDLDVACSMVQVQPKVLSGLETALVESRFPGAFDESTTAQTQTLRDFEKVSSLEAWPPNSQTTYCP</sequence>
<proteinExistence type="predicted"/>
<reference evidence="1" key="1">
    <citation type="submission" date="2022-12" db="EMBL/GenBank/DDBJ databases">
        <authorList>
            <person name="Alioto T."/>
            <person name="Alioto T."/>
            <person name="Gomez Garrido J."/>
        </authorList>
    </citation>
    <scope>NUCLEOTIDE SEQUENCE</scope>
</reference>